<dbReference type="STRING" id="349215.A11S_1796"/>
<dbReference type="PANTHER" id="PTHR11614">
    <property type="entry name" value="PHOSPHOLIPASE-RELATED"/>
    <property type="match status" value="1"/>
</dbReference>
<dbReference type="RefSeq" id="WP_015468126.1">
    <property type="nucleotide sequence ID" value="NC_020812.1"/>
</dbReference>
<proteinExistence type="predicted"/>
<dbReference type="Pfam" id="PF12146">
    <property type="entry name" value="Hydrolase_4"/>
    <property type="match status" value="1"/>
</dbReference>
<dbReference type="InterPro" id="IPR051044">
    <property type="entry name" value="MAG_DAG_Lipase"/>
</dbReference>
<dbReference type="EMBL" id="CP003538">
    <property type="protein sequence ID" value="AGH98598.1"/>
    <property type="molecule type" value="Genomic_DNA"/>
</dbReference>
<evidence type="ECO:0000313" key="3">
    <source>
        <dbReference type="Proteomes" id="UP000011932"/>
    </source>
</evidence>
<dbReference type="InterPro" id="IPR022742">
    <property type="entry name" value="Hydrolase_4"/>
</dbReference>
<organism evidence="2 3">
    <name type="scientific">Micavibrio aeruginosavorus EPB</name>
    <dbReference type="NCBI Taxonomy" id="349215"/>
    <lineage>
        <taxon>Bacteria</taxon>
        <taxon>Pseudomonadati</taxon>
        <taxon>Bdellovibrionota</taxon>
        <taxon>Bdellovibrionia</taxon>
        <taxon>Bdellovibrionales</taxon>
        <taxon>Pseudobdellovibrionaceae</taxon>
        <taxon>Micavibrio</taxon>
    </lineage>
</organism>
<dbReference type="Gene3D" id="3.40.50.1820">
    <property type="entry name" value="alpha/beta hydrolase"/>
    <property type="match status" value="1"/>
</dbReference>
<keyword evidence="2" id="KW-0378">Hydrolase</keyword>
<dbReference type="OrthoDB" id="9788260at2"/>
<dbReference type="SUPFAM" id="SSF53474">
    <property type="entry name" value="alpha/beta-Hydrolases"/>
    <property type="match status" value="1"/>
</dbReference>
<dbReference type="AlphaFoldDB" id="M4VHC5"/>
<dbReference type="GO" id="GO:0016787">
    <property type="term" value="F:hydrolase activity"/>
    <property type="evidence" value="ECO:0007669"/>
    <property type="project" value="UniProtKB-KW"/>
</dbReference>
<evidence type="ECO:0000313" key="2">
    <source>
        <dbReference type="EMBL" id="AGH98598.1"/>
    </source>
</evidence>
<reference evidence="2 3" key="1">
    <citation type="journal article" date="2013" name="ISME J.">
        <title>By their genes ye shall know them: genomic signatures of predatory bacteria.</title>
        <authorList>
            <person name="Pasternak Z."/>
            <person name="Pietrokovski S."/>
            <person name="Rotem O."/>
            <person name="Gophna U."/>
            <person name="Lurie-Weinberger M.N."/>
            <person name="Jurkevitch E."/>
        </authorList>
    </citation>
    <scope>NUCLEOTIDE SEQUENCE [LARGE SCALE GENOMIC DNA]</scope>
    <source>
        <strain evidence="2">EPB</strain>
    </source>
</reference>
<dbReference type="Proteomes" id="UP000011932">
    <property type="component" value="Chromosome"/>
</dbReference>
<dbReference type="HOGENOM" id="CLU_026209_10_1_5"/>
<dbReference type="InterPro" id="IPR029058">
    <property type="entry name" value="AB_hydrolase_fold"/>
</dbReference>
<evidence type="ECO:0000259" key="1">
    <source>
        <dbReference type="Pfam" id="PF12146"/>
    </source>
</evidence>
<sequence>MDRKTDHPDLNPRFLQPDGWRWHNFTNPQGRILRFGTISPRDKIPDAVVVCLPGLSEFGEKYFELAHDMLDRNLAFWILDWQGQGKSHRHLNDTHRRYSTGFDDDVADLHFFLNEYVKHAAVQPDVGRIPLVMLAHSMGGNIGLRYLSHHQDMFACAAFSAPMLGIQALNILPHRVRLLLTGIFNEIAGTQYVFGGKGWSPAERDDPKRNIFSSHPGRAAIHNAWSRFDPALQVGNVTFRWLYEAVKSCALLEQKHILEDIHTPCFMACAGNEKLVDNRATHNAATRMPHAKVIDLQESLHEILMERDPIRNAFLNGFDELLQHNKIRTQRTPF</sequence>
<feature type="domain" description="Serine aminopeptidase S33" evidence="1">
    <location>
        <begin position="45"/>
        <end position="308"/>
    </location>
</feature>
<protein>
    <submittedName>
        <fullName evidence="2">Alpha/beta hydrolase fold protein</fullName>
    </submittedName>
</protein>
<name>M4VHC5_9BACT</name>
<gene>
    <name evidence="2" type="ORF">A11S_1796</name>
</gene>
<accession>M4VHC5</accession>
<dbReference type="KEGG" id="man:A11S_1796"/>